<proteinExistence type="predicted"/>
<comment type="caution">
    <text evidence="2">The sequence shown here is derived from an EMBL/GenBank/DDBJ whole genome shotgun (WGS) entry which is preliminary data.</text>
</comment>
<dbReference type="Gramene" id="OE9A083877T1">
    <property type="protein sequence ID" value="OE9A083877C1"/>
    <property type="gene ID" value="OE9A083877"/>
</dbReference>
<sequence length="157" mass="19010">MEFEFRIPEDVRNLKYVKIGIDHFDERQRQDFRKSLLGYLAEVPDIQFTVQLIQQLVFRTVRTDKVNELWFNMQGHLMRFSLQEYAFMMGLRCGVFLEGDDFDRLLQRTRLKERRLLYGFQGSWARKFQKGQEEVWAYEVLPEIRACFKQRVGGRMP</sequence>
<dbReference type="OrthoDB" id="1930729at2759"/>
<organism evidence="2 3">
    <name type="scientific">Olea europaea subsp. europaea</name>
    <dbReference type="NCBI Taxonomy" id="158383"/>
    <lineage>
        <taxon>Eukaryota</taxon>
        <taxon>Viridiplantae</taxon>
        <taxon>Streptophyta</taxon>
        <taxon>Embryophyta</taxon>
        <taxon>Tracheophyta</taxon>
        <taxon>Spermatophyta</taxon>
        <taxon>Magnoliopsida</taxon>
        <taxon>eudicotyledons</taxon>
        <taxon>Gunneridae</taxon>
        <taxon>Pentapetalae</taxon>
        <taxon>asterids</taxon>
        <taxon>lamiids</taxon>
        <taxon>Lamiales</taxon>
        <taxon>Oleaceae</taxon>
        <taxon>Oleeae</taxon>
        <taxon>Olea</taxon>
    </lineage>
</organism>
<dbReference type="Proteomes" id="UP000594638">
    <property type="component" value="Unassembled WGS sequence"/>
</dbReference>
<dbReference type="Pfam" id="PF09331">
    <property type="entry name" value="DUF1985"/>
    <property type="match status" value="1"/>
</dbReference>
<evidence type="ECO:0000313" key="2">
    <source>
        <dbReference type="EMBL" id="CAA2934488.1"/>
    </source>
</evidence>
<dbReference type="PANTHER" id="PTHR48449:SF1">
    <property type="entry name" value="DUF1985 DOMAIN-CONTAINING PROTEIN"/>
    <property type="match status" value="1"/>
</dbReference>
<dbReference type="PANTHER" id="PTHR48449">
    <property type="entry name" value="DUF1985 DOMAIN-CONTAINING PROTEIN"/>
    <property type="match status" value="1"/>
</dbReference>
<keyword evidence="3" id="KW-1185">Reference proteome</keyword>
<dbReference type="EMBL" id="CACTIH010000015">
    <property type="protein sequence ID" value="CAA2934488.1"/>
    <property type="molecule type" value="Genomic_DNA"/>
</dbReference>
<dbReference type="InterPro" id="IPR015410">
    <property type="entry name" value="DUF1985"/>
</dbReference>
<accession>A0A8S0PB12</accession>
<name>A0A8S0PB12_OLEEU</name>
<protein>
    <recommendedName>
        <fullName evidence="1">DUF1985 domain-containing protein</fullName>
    </recommendedName>
</protein>
<dbReference type="AlphaFoldDB" id="A0A8S0PB12"/>
<evidence type="ECO:0000313" key="3">
    <source>
        <dbReference type="Proteomes" id="UP000594638"/>
    </source>
</evidence>
<gene>
    <name evidence="2" type="ORF">OLEA9_A083877</name>
</gene>
<reference evidence="2 3" key="1">
    <citation type="submission" date="2019-12" db="EMBL/GenBank/DDBJ databases">
        <authorList>
            <person name="Alioto T."/>
            <person name="Alioto T."/>
            <person name="Gomez Garrido J."/>
        </authorList>
    </citation>
    <scope>NUCLEOTIDE SEQUENCE [LARGE SCALE GENOMIC DNA]</scope>
</reference>
<evidence type="ECO:0000259" key="1">
    <source>
        <dbReference type="Pfam" id="PF09331"/>
    </source>
</evidence>
<feature type="domain" description="DUF1985" evidence="1">
    <location>
        <begin position="58"/>
        <end position="102"/>
    </location>
</feature>